<dbReference type="SUPFAM" id="SSF56801">
    <property type="entry name" value="Acetyl-CoA synthetase-like"/>
    <property type="match status" value="1"/>
</dbReference>
<dbReference type="InterPro" id="IPR025110">
    <property type="entry name" value="AMP-bd_C"/>
</dbReference>
<protein>
    <submittedName>
        <fullName evidence="3">Amino acid adenylation domain-containing protein</fullName>
    </submittedName>
</protein>
<dbReference type="Pfam" id="PF13193">
    <property type="entry name" value="AMP-binding_C"/>
    <property type="match status" value="1"/>
</dbReference>
<dbReference type="NCBIfam" id="TIGR01733">
    <property type="entry name" value="AA-adenyl-dom"/>
    <property type="match status" value="1"/>
</dbReference>
<dbReference type="Gene3D" id="3.40.50.12780">
    <property type="entry name" value="N-terminal domain of ligase-like"/>
    <property type="match status" value="1"/>
</dbReference>
<evidence type="ECO:0000313" key="3">
    <source>
        <dbReference type="EMBL" id="MFB9905556.1"/>
    </source>
</evidence>
<dbReference type="InterPro" id="IPR010071">
    <property type="entry name" value="AA_adenyl_dom"/>
</dbReference>
<dbReference type="PANTHER" id="PTHR45527">
    <property type="entry name" value="NONRIBOSOMAL PEPTIDE SYNTHETASE"/>
    <property type="match status" value="1"/>
</dbReference>
<dbReference type="InterPro" id="IPR045851">
    <property type="entry name" value="AMP-bd_C_sf"/>
</dbReference>
<evidence type="ECO:0000259" key="2">
    <source>
        <dbReference type="Pfam" id="PF13193"/>
    </source>
</evidence>
<proteinExistence type="predicted"/>
<evidence type="ECO:0000259" key="1">
    <source>
        <dbReference type="Pfam" id="PF00501"/>
    </source>
</evidence>
<dbReference type="InterPro" id="IPR042099">
    <property type="entry name" value="ANL_N_sf"/>
</dbReference>
<dbReference type="Gene3D" id="3.30.300.30">
    <property type="match status" value="1"/>
</dbReference>
<dbReference type="EMBL" id="JBHLZU010000014">
    <property type="protein sequence ID" value="MFB9905556.1"/>
    <property type="molecule type" value="Genomic_DNA"/>
</dbReference>
<gene>
    <name evidence="3" type="ORF">ACFFQA_16610</name>
</gene>
<dbReference type="CDD" id="cd05930">
    <property type="entry name" value="A_NRPS"/>
    <property type="match status" value="1"/>
</dbReference>
<dbReference type="InterPro" id="IPR020845">
    <property type="entry name" value="AMP-binding_CS"/>
</dbReference>
<keyword evidence="4" id="KW-1185">Reference proteome</keyword>
<comment type="caution">
    <text evidence="3">The sequence shown here is derived from an EMBL/GenBank/DDBJ whole genome shotgun (WGS) entry which is preliminary data.</text>
</comment>
<dbReference type="PANTHER" id="PTHR45527:SF1">
    <property type="entry name" value="FATTY ACID SYNTHASE"/>
    <property type="match status" value="1"/>
</dbReference>
<dbReference type="InterPro" id="IPR000873">
    <property type="entry name" value="AMP-dep_synth/lig_dom"/>
</dbReference>
<dbReference type="PROSITE" id="PS00455">
    <property type="entry name" value="AMP_BINDING"/>
    <property type="match status" value="1"/>
</dbReference>
<feature type="domain" description="AMP-dependent synthetase/ligase" evidence="1">
    <location>
        <begin position="43"/>
        <end position="398"/>
    </location>
</feature>
<evidence type="ECO:0000313" key="4">
    <source>
        <dbReference type="Proteomes" id="UP001589693"/>
    </source>
</evidence>
<feature type="domain" description="AMP-binding enzyme C-terminal" evidence="2">
    <location>
        <begin position="457"/>
        <end position="527"/>
    </location>
</feature>
<sequence>MPWSSGDVTPLVVTDPGHAVDLALTRRVELDRTGSVTEHLIGQARRQPDRPAVEDRRGTTTYLGLLQDATRIVDCLAAEGVRPGDVVAVVGPRNGDTIAILLALEGLGAVYLPLDPSWPRRRCLDILDDSRASALVRHAPGSPEAEAAAATAGIPVLDPRSRWGAKRTSVGTSRAVPDAEPRYLLYTSGTTGEPKGAVVEQRGMLNHLWAKVLDLGLTGEDRIAFTAPLVFGISIWQMLAGLLVGATVVVIDEADTLFPTRLRTALARSSVSVVELVPAMLDWLVECLRAVAENDRLPALRWLISTGEELLPAVARRAADVVPHARLLNAYGLTECSDDVAHHEVRGQDLDAVRLPIGTPVANAALYVLTDDGGSWRAARQGEAGELFVGGVGVGAGYTDAATTRRAFHADPFDPFSPTGRVYRTGDLAVVRDGLLYYLGRADRQIKLAGHRVELDEVEAILTRHEAIVGCAVAPTSDRSGLHAHYVARGQVTDVELRQFLRTVLSPIMIPKQWTRLPQLPLNANGKVDRRALALDNAVSSGNGGGCEVVGKQSLSIASGDVDP</sequence>
<dbReference type="Pfam" id="PF00501">
    <property type="entry name" value="AMP-binding"/>
    <property type="match status" value="1"/>
</dbReference>
<dbReference type="Proteomes" id="UP001589693">
    <property type="component" value="Unassembled WGS sequence"/>
</dbReference>
<accession>A0ABV5ZXG2</accession>
<organism evidence="3 4">
    <name type="scientific">Allokutzneria oryzae</name>
    <dbReference type="NCBI Taxonomy" id="1378989"/>
    <lineage>
        <taxon>Bacteria</taxon>
        <taxon>Bacillati</taxon>
        <taxon>Actinomycetota</taxon>
        <taxon>Actinomycetes</taxon>
        <taxon>Pseudonocardiales</taxon>
        <taxon>Pseudonocardiaceae</taxon>
        <taxon>Allokutzneria</taxon>
    </lineage>
</organism>
<dbReference type="RefSeq" id="WP_377852860.1">
    <property type="nucleotide sequence ID" value="NZ_JBHLZU010000014.1"/>
</dbReference>
<reference evidence="3 4" key="1">
    <citation type="submission" date="2024-09" db="EMBL/GenBank/DDBJ databases">
        <authorList>
            <person name="Sun Q."/>
            <person name="Mori K."/>
        </authorList>
    </citation>
    <scope>NUCLEOTIDE SEQUENCE [LARGE SCALE GENOMIC DNA]</scope>
    <source>
        <strain evidence="3 4">TBRC 7907</strain>
    </source>
</reference>
<name>A0ABV5ZXG2_9PSEU</name>